<dbReference type="AlphaFoldDB" id="A0A4Z2I4V0"/>
<proteinExistence type="predicted"/>
<evidence type="ECO:0000313" key="2">
    <source>
        <dbReference type="EMBL" id="TNN72988.1"/>
    </source>
</evidence>
<evidence type="ECO:0000256" key="1">
    <source>
        <dbReference type="SAM" id="MobiDB-lite"/>
    </source>
</evidence>
<gene>
    <name evidence="2" type="ORF">EYF80_016778</name>
</gene>
<dbReference type="EMBL" id="SRLO01000130">
    <property type="protein sequence ID" value="TNN72988.1"/>
    <property type="molecule type" value="Genomic_DNA"/>
</dbReference>
<organism evidence="2 3">
    <name type="scientific">Liparis tanakae</name>
    <name type="common">Tanaka's snailfish</name>
    <dbReference type="NCBI Taxonomy" id="230148"/>
    <lineage>
        <taxon>Eukaryota</taxon>
        <taxon>Metazoa</taxon>
        <taxon>Chordata</taxon>
        <taxon>Craniata</taxon>
        <taxon>Vertebrata</taxon>
        <taxon>Euteleostomi</taxon>
        <taxon>Actinopterygii</taxon>
        <taxon>Neopterygii</taxon>
        <taxon>Teleostei</taxon>
        <taxon>Neoteleostei</taxon>
        <taxon>Acanthomorphata</taxon>
        <taxon>Eupercaria</taxon>
        <taxon>Perciformes</taxon>
        <taxon>Cottioidei</taxon>
        <taxon>Cottales</taxon>
        <taxon>Liparidae</taxon>
        <taxon>Liparis</taxon>
    </lineage>
</organism>
<dbReference type="Proteomes" id="UP000314294">
    <property type="component" value="Unassembled WGS sequence"/>
</dbReference>
<comment type="caution">
    <text evidence="2">The sequence shown here is derived from an EMBL/GenBank/DDBJ whole genome shotgun (WGS) entry which is preliminary data.</text>
</comment>
<sequence>MEVPVEVAEQTELECPEARRHSHTKGKPGGGREDAFNPIILRMHWGTEWDFCMQKLPPQQAGKQQVHTYPLHCSTEGLQVRPQKQLRKYGWLAAPKAHSVINCDN</sequence>
<reference evidence="2 3" key="1">
    <citation type="submission" date="2019-03" db="EMBL/GenBank/DDBJ databases">
        <title>First draft genome of Liparis tanakae, snailfish: a comprehensive survey of snailfish specific genes.</title>
        <authorList>
            <person name="Kim W."/>
            <person name="Song I."/>
            <person name="Jeong J.-H."/>
            <person name="Kim D."/>
            <person name="Kim S."/>
            <person name="Ryu S."/>
            <person name="Song J.Y."/>
            <person name="Lee S.K."/>
        </authorList>
    </citation>
    <scope>NUCLEOTIDE SEQUENCE [LARGE SCALE GENOMIC DNA]</scope>
    <source>
        <tissue evidence="2">Muscle</tissue>
    </source>
</reference>
<evidence type="ECO:0000313" key="3">
    <source>
        <dbReference type="Proteomes" id="UP000314294"/>
    </source>
</evidence>
<feature type="region of interest" description="Disordered" evidence="1">
    <location>
        <begin position="1"/>
        <end position="35"/>
    </location>
</feature>
<protein>
    <submittedName>
        <fullName evidence="2">Uncharacterized protein</fullName>
    </submittedName>
</protein>
<accession>A0A4Z2I4V0</accession>
<keyword evidence="3" id="KW-1185">Reference proteome</keyword>
<name>A0A4Z2I4V0_9TELE</name>